<dbReference type="PANTHER" id="PTHR44229:SF8">
    <property type="entry name" value="ALCOHOL DEHYDROGENASE-RELATED"/>
    <property type="match status" value="1"/>
</dbReference>
<dbReference type="InterPro" id="IPR036291">
    <property type="entry name" value="NAD(P)-bd_dom_sf"/>
</dbReference>
<organism evidence="4">
    <name type="scientific">Cydia pomonella</name>
    <name type="common">Codling moth</name>
    <dbReference type="NCBI Taxonomy" id="82600"/>
    <lineage>
        <taxon>Eukaryota</taxon>
        <taxon>Metazoa</taxon>
        <taxon>Ecdysozoa</taxon>
        <taxon>Arthropoda</taxon>
        <taxon>Hexapoda</taxon>
        <taxon>Insecta</taxon>
        <taxon>Pterygota</taxon>
        <taxon>Neoptera</taxon>
        <taxon>Endopterygota</taxon>
        <taxon>Lepidoptera</taxon>
        <taxon>Glossata</taxon>
        <taxon>Ditrysia</taxon>
        <taxon>Tortricoidea</taxon>
        <taxon>Tortricidae</taxon>
        <taxon>Olethreutinae</taxon>
        <taxon>Grapholitini</taxon>
        <taxon>Cydia</taxon>
    </lineage>
</organism>
<dbReference type="PRINTS" id="PR00081">
    <property type="entry name" value="GDHRDH"/>
</dbReference>
<reference evidence="4" key="1">
    <citation type="submission" date="2015-03" db="EMBL/GenBank/DDBJ databases">
        <title>Identification and tissue distribution of putative odorant degrading enzymes in the codling moth Cydia pomonella.</title>
        <authorList>
            <person name="Huang X."/>
        </authorList>
    </citation>
    <scope>NUCLEOTIDE SEQUENCE</scope>
</reference>
<comment type="similarity">
    <text evidence="1 3">Belongs to the short-chain dehydrogenases/reductases (SDR) family.</text>
</comment>
<dbReference type="Pfam" id="PF00106">
    <property type="entry name" value="adh_short"/>
    <property type="match status" value="1"/>
</dbReference>
<dbReference type="EMBL" id="KP899551">
    <property type="protein sequence ID" value="AKQ06150.1"/>
    <property type="molecule type" value="mRNA"/>
</dbReference>
<name>A0A0H4TD16_CYDPO</name>
<dbReference type="SUPFAM" id="SSF51735">
    <property type="entry name" value="NAD(P)-binding Rossmann-fold domains"/>
    <property type="match status" value="1"/>
</dbReference>
<proteinExistence type="evidence at transcript level"/>
<evidence type="ECO:0000313" key="4">
    <source>
        <dbReference type="EMBL" id="AKQ06150.1"/>
    </source>
</evidence>
<dbReference type="PANTHER" id="PTHR44229">
    <property type="entry name" value="15-HYDROXYPROSTAGLANDIN DEHYDROGENASE [NAD(+)]"/>
    <property type="match status" value="1"/>
</dbReference>
<protein>
    <submittedName>
        <fullName evidence="4">Alcohol dehydrogenase AD4</fullName>
    </submittedName>
</protein>
<dbReference type="GO" id="GO:0005737">
    <property type="term" value="C:cytoplasm"/>
    <property type="evidence" value="ECO:0007669"/>
    <property type="project" value="TreeGrafter"/>
</dbReference>
<dbReference type="InterPro" id="IPR002347">
    <property type="entry name" value="SDR_fam"/>
</dbReference>
<accession>A0A0H4TD16</accession>
<dbReference type="GO" id="GO:0016616">
    <property type="term" value="F:oxidoreductase activity, acting on the CH-OH group of donors, NAD or NADP as acceptor"/>
    <property type="evidence" value="ECO:0007669"/>
    <property type="project" value="TreeGrafter"/>
</dbReference>
<sequence length="249" mass="27236">MSKDIQGTTVVVTGGASGIGFAIADAFLQHGAHRVILLDLNTQQADQATTSLNAKHGNKAKYIQCDVTKDLDKVTKVILDTYKTVDVLVNSAGIVNERNPRKVIEINLTAVIEWSLKYLEIMRIDRGGKGGTIINMSSIYGFMVDPYLTAYKASKFGVLGFTKSKGHVYNFNKTGVRIFAICPGITSTNLVTDYKTWETEENQGDFVAMFDGMPWQDANRVGQGAADVFQKADSGTAWLIQGREPISEV</sequence>
<dbReference type="Gene3D" id="3.40.50.720">
    <property type="entry name" value="NAD(P)-binding Rossmann-like Domain"/>
    <property type="match status" value="1"/>
</dbReference>
<evidence type="ECO:0000256" key="2">
    <source>
        <dbReference type="ARBA" id="ARBA00023002"/>
    </source>
</evidence>
<keyword evidence="2" id="KW-0560">Oxidoreductase</keyword>
<dbReference type="PRINTS" id="PR00080">
    <property type="entry name" value="SDRFAMILY"/>
</dbReference>
<dbReference type="AlphaFoldDB" id="A0A0H4TD16"/>
<evidence type="ECO:0000256" key="1">
    <source>
        <dbReference type="ARBA" id="ARBA00006484"/>
    </source>
</evidence>
<evidence type="ECO:0000256" key="3">
    <source>
        <dbReference type="RuleBase" id="RU000363"/>
    </source>
</evidence>